<proteinExistence type="predicted"/>
<reference evidence="3" key="1">
    <citation type="journal article" date="2014" name="Proc. Natl. Acad. Sci. U.S.A.">
        <title>Extensive sampling of basidiomycete genomes demonstrates inadequacy of the white-rot/brown-rot paradigm for wood decay fungi.</title>
        <authorList>
            <person name="Riley R."/>
            <person name="Salamov A.A."/>
            <person name="Brown D.W."/>
            <person name="Nagy L.G."/>
            <person name="Floudas D."/>
            <person name="Held B.W."/>
            <person name="Levasseur A."/>
            <person name="Lombard V."/>
            <person name="Morin E."/>
            <person name="Otillar R."/>
            <person name="Lindquist E.A."/>
            <person name="Sun H."/>
            <person name="LaButti K.M."/>
            <person name="Schmutz J."/>
            <person name="Jabbour D."/>
            <person name="Luo H."/>
            <person name="Baker S.E."/>
            <person name="Pisabarro A.G."/>
            <person name="Walton J.D."/>
            <person name="Blanchette R.A."/>
            <person name="Henrissat B."/>
            <person name="Martin F."/>
            <person name="Cullen D."/>
            <person name="Hibbett D.S."/>
            <person name="Grigoriev I.V."/>
        </authorList>
    </citation>
    <scope>NUCLEOTIDE SEQUENCE [LARGE SCALE GENOMIC DNA]</scope>
    <source>
        <strain evidence="3">CBS 339.88</strain>
    </source>
</reference>
<gene>
    <name evidence="2" type="ORF">GALMADRAFT_1320297</name>
</gene>
<evidence type="ECO:0000313" key="3">
    <source>
        <dbReference type="Proteomes" id="UP000027222"/>
    </source>
</evidence>
<keyword evidence="1" id="KW-0812">Transmembrane</keyword>
<dbReference type="AlphaFoldDB" id="A0A067SEX4"/>
<name>A0A067SEX4_GALM3</name>
<dbReference type="EMBL" id="KL142456">
    <property type="protein sequence ID" value="KDR65328.1"/>
    <property type="molecule type" value="Genomic_DNA"/>
</dbReference>
<organism evidence="2 3">
    <name type="scientific">Galerina marginata (strain CBS 339.88)</name>
    <dbReference type="NCBI Taxonomy" id="685588"/>
    <lineage>
        <taxon>Eukaryota</taxon>
        <taxon>Fungi</taxon>
        <taxon>Dikarya</taxon>
        <taxon>Basidiomycota</taxon>
        <taxon>Agaricomycotina</taxon>
        <taxon>Agaricomycetes</taxon>
        <taxon>Agaricomycetidae</taxon>
        <taxon>Agaricales</taxon>
        <taxon>Agaricineae</taxon>
        <taxon>Strophariaceae</taxon>
        <taxon>Galerina</taxon>
    </lineage>
</organism>
<evidence type="ECO:0000256" key="1">
    <source>
        <dbReference type="SAM" id="Phobius"/>
    </source>
</evidence>
<sequence length="57" mass="6684">MSATHVSHPGRLHHIYTLFSYMIAICLMHVSHMFPLCSSLTSYVFRDHTIYMLRQSN</sequence>
<protein>
    <submittedName>
        <fullName evidence="2">Uncharacterized protein</fullName>
    </submittedName>
</protein>
<dbReference type="HOGENOM" id="CLU_2996642_0_0_1"/>
<evidence type="ECO:0000313" key="2">
    <source>
        <dbReference type="EMBL" id="KDR65328.1"/>
    </source>
</evidence>
<dbReference type="Proteomes" id="UP000027222">
    <property type="component" value="Unassembled WGS sequence"/>
</dbReference>
<accession>A0A067SEX4</accession>
<keyword evidence="1" id="KW-1133">Transmembrane helix</keyword>
<keyword evidence="1" id="KW-0472">Membrane</keyword>
<keyword evidence="3" id="KW-1185">Reference proteome</keyword>
<feature type="transmembrane region" description="Helical" evidence="1">
    <location>
        <begin position="20"/>
        <end position="45"/>
    </location>
</feature>